<keyword evidence="4" id="KW-1185">Reference proteome</keyword>
<dbReference type="GO" id="GO:0016787">
    <property type="term" value="F:hydrolase activity"/>
    <property type="evidence" value="ECO:0007669"/>
    <property type="project" value="InterPro"/>
</dbReference>
<dbReference type="InterPro" id="IPR013094">
    <property type="entry name" value="AB_hydrolase_3"/>
</dbReference>
<dbReference type="Pfam" id="PF07859">
    <property type="entry name" value="Abhydrolase_3"/>
    <property type="match status" value="1"/>
</dbReference>
<reference evidence="3 4" key="1">
    <citation type="journal article" date="2020" name="ISME J.">
        <title>Uncovering the hidden diversity of litter-decomposition mechanisms in mushroom-forming fungi.</title>
        <authorList>
            <person name="Floudas D."/>
            <person name="Bentzer J."/>
            <person name="Ahren D."/>
            <person name="Johansson T."/>
            <person name="Persson P."/>
            <person name="Tunlid A."/>
        </authorList>
    </citation>
    <scope>NUCLEOTIDE SEQUENCE [LARGE SCALE GENOMIC DNA]</scope>
    <source>
        <strain evidence="3 4">CBS 661.87</strain>
    </source>
</reference>
<dbReference type="EMBL" id="JAACJP010000042">
    <property type="protein sequence ID" value="KAF5372703.1"/>
    <property type="molecule type" value="Genomic_DNA"/>
</dbReference>
<dbReference type="SUPFAM" id="SSF53474">
    <property type="entry name" value="alpha/beta-Hydrolases"/>
    <property type="match status" value="1"/>
</dbReference>
<name>A0A8H5GX35_9AGAR</name>
<comment type="caution">
    <text evidence="3">The sequence shown here is derived from an EMBL/GenBank/DDBJ whole genome shotgun (WGS) entry which is preliminary data.</text>
</comment>
<sequence>MVQVQDKQVYLNGAVAIIRAGGWTLGNITNETSFDQHGHLCVSRAQRRTRAGHQCINTDRIAVGGSSSGSNLAAVLALKAPSLSPPILLVFQLLIIPVTGNTIPLIGASLPSTWATNAHTPGSPPLAWSGSGPTTSRALRTSMTGPPRPSSRRARSWPPPRTPGLASASATGCVGRASCMLQA</sequence>
<dbReference type="AlphaFoldDB" id="A0A8H5GX35"/>
<dbReference type="Gene3D" id="3.40.50.1820">
    <property type="entry name" value="alpha/beta hydrolase"/>
    <property type="match status" value="1"/>
</dbReference>
<feature type="domain" description="Alpha/beta hydrolase fold-3" evidence="2">
    <location>
        <begin position="53"/>
        <end position="99"/>
    </location>
</feature>
<dbReference type="InterPro" id="IPR029058">
    <property type="entry name" value="AB_hydrolase_fold"/>
</dbReference>
<evidence type="ECO:0000259" key="2">
    <source>
        <dbReference type="Pfam" id="PF07859"/>
    </source>
</evidence>
<feature type="compositionally biased region" description="Polar residues" evidence="1">
    <location>
        <begin position="131"/>
        <end position="144"/>
    </location>
</feature>
<evidence type="ECO:0000256" key="1">
    <source>
        <dbReference type="SAM" id="MobiDB-lite"/>
    </source>
</evidence>
<evidence type="ECO:0000313" key="3">
    <source>
        <dbReference type="EMBL" id="KAF5372703.1"/>
    </source>
</evidence>
<protein>
    <recommendedName>
        <fullName evidence="2">Alpha/beta hydrolase fold-3 domain-containing protein</fullName>
    </recommendedName>
</protein>
<organism evidence="3 4">
    <name type="scientific">Tricholomella constricta</name>
    <dbReference type="NCBI Taxonomy" id="117010"/>
    <lineage>
        <taxon>Eukaryota</taxon>
        <taxon>Fungi</taxon>
        <taxon>Dikarya</taxon>
        <taxon>Basidiomycota</taxon>
        <taxon>Agaricomycotina</taxon>
        <taxon>Agaricomycetes</taxon>
        <taxon>Agaricomycetidae</taxon>
        <taxon>Agaricales</taxon>
        <taxon>Tricholomatineae</taxon>
        <taxon>Lyophyllaceae</taxon>
        <taxon>Tricholomella</taxon>
    </lineage>
</organism>
<accession>A0A8H5GX35</accession>
<gene>
    <name evidence="3" type="ORF">D9615_009885</name>
</gene>
<evidence type="ECO:0000313" key="4">
    <source>
        <dbReference type="Proteomes" id="UP000565441"/>
    </source>
</evidence>
<dbReference type="OrthoDB" id="408631at2759"/>
<dbReference type="Proteomes" id="UP000565441">
    <property type="component" value="Unassembled WGS sequence"/>
</dbReference>
<feature type="region of interest" description="Disordered" evidence="1">
    <location>
        <begin position="121"/>
        <end position="169"/>
    </location>
</feature>
<proteinExistence type="predicted"/>